<dbReference type="AlphaFoldDB" id="A0A2I0JXU4"/>
<protein>
    <submittedName>
        <fullName evidence="1">Uncharacterized protein</fullName>
    </submittedName>
</protein>
<evidence type="ECO:0000313" key="1">
    <source>
        <dbReference type="EMBL" id="PKI61105.1"/>
    </source>
</evidence>
<evidence type="ECO:0000313" key="2">
    <source>
        <dbReference type="Proteomes" id="UP000233551"/>
    </source>
</evidence>
<comment type="caution">
    <text evidence="1">The sequence shown here is derived from an EMBL/GenBank/DDBJ whole genome shotgun (WGS) entry which is preliminary data.</text>
</comment>
<dbReference type="EMBL" id="PGOL01001076">
    <property type="protein sequence ID" value="PKI61105.1"/>
    <property type="molecule type" value="Genomic_DNA"/>
</dbReference>
<reference evidence="1 2" key="1">
    <citation type="submission" date="2017-11" db="EMBL/GenBank/DDBJ databases">
        <title>De-novo sequencing of pomegranate (Punica granatum L.) genome.</title>
        <authorList>
            <person name="Akparov Z."/>
            <person name="Amiraslanov A."/>
            <person name="Hajiyeva S."/>
            <person name="Abbasov M."/>
            <person name="Kaur K."/>
            <person name="Hamwieh A."/>
            <person name="Solovyev V."/>
            <person name="Salamov A."/>
            <person name="Braich B."/>
            <person name="Kosarev P."/>
            <person name="Mahmoud A."/>
            <person name="Hajiyev E."/>
            <person name="Babayeva S."/>
            <person name="Izzatullayeva V."/>
            <person name="Mammadov A."/>
            <person name="Mammadov A."/>
            <person name="Sharifova S."/>
            <person name="Ojaghi J."/>
            <person name="Eynullazada K."/>
            <person name="Bayramov B."/>
            <person name="Abdulazimova A."/>
            <person name="Shahmuradov I."/>
        </authorList>
    </citation>
    <scope>NUCLEOTIDE SEQUENCE [LARGE SCALE GENOMIC DNA]</scope>
    <source>
        <strain evidence="2">cv. AG2017</strain>
        <tissue evidence="1">Leaf</tissue>
    </source>
</reference>
<sequence>MDGPRIWMDGDRVLRAGALGSSPHQSSVTGSLFDTCAGVQRYEHRGSPDQPSPGLTG</sequence>
<accession>A0A2I0JXU4</accession>
<name>A0A2I0JXU4_PUNGR</name>
<dbReference type="Proteomes" id="UP000233551">
    <property type="component" value="Unassembled WGS sequence"/>
</dbReference>
<keyword evidence="2" id="KW-1185">Reference proteome</keyword>
<proteinExistence type="predicted"/>
<organism evidence="1 2">
    <name type="scientific">Punica granatum</name>
    <name type="common">Pomegranate</name>
    <dbReference type="NCBI Taxonomy" id="22663"/>
    <lineage>
        <taxon>Eukaryota</taxon>
        <taxon>Viridiplantae</taxon>
        <taxon>Streptophyta</taxon>
        <taxon>Embryophyta</taxon>
        <taxon>Tracheophyta</taxon>
        <taxon>Spermatophyta</taxon>
        <taxon>Magnoliopsida</taxon>
        <taxon>eudicotyledons</taxon>
        <taxon>Gunneridae</taxon>
        <taxon>Pentapetalae</taxon>
        <taxon>rosids</taxon>
        <taxon>malvids</taxon>
        <taxon>Myrtales</taxon>
        <taxon>Lythraceae</taxon>
        <taxon>Punica</taxon>
    </lineage>
</organism>
<gene>
    <name evidence="1" type="ORF">CRG98_018497</name>
</gene>